<dbReference type="GO" id="GO:0019867">
    <property type="term" value="C:outer membrane"/>
    <property type="evidence" value="ECO:0007669"/>
    <property type="project" value="InterPro"/>
</dbReference>
<sequence>MRTIYCKSTAFFISALVAISITVDVALANWFLLPGIYYSDDYGLVGSIAFINENADKERVSLGFSYFGEGQGQGDFLIFLPENHSEWTFNLLYQAYDLDAYSVYESFQQEVLTTDTRYWVDLWMRCDFPRDGGIFYGFETAYRSSQFKYGSLDSRYNGYPSPITSIFTDAEEYVFSLRAGLERRDDRYNSFRGTYFLWQIDIGRSDTGFDNHQLIRTQADFRKYIPLSKRNSAIAFNLRGGVIHHQVPYLSQFKMGGSLSLRGFPLNRYYGNGYYLLRTEFRNDVIHDLPSPLSRFFQAEEGVDNTFSLGFALFTEIGDLWRPDLGWWGLRQGVGVGLRAVFPPSVVATIDIATPVDSDHITIYLNIGQSF</sequence>
<dbReference type="AlphaFoldDB" id="A0A532V2X0"/>
<dbReference type="Proteomes" id="UP000319619">
    <property type="component" value="Unassembled WGS sequence"/>
</dbReference>
<protein>
    <recommendedName>
        <fullName evidence="3">Bacterial surface antigen (D15) domain-containing protein</fullName>
    </recommendedName>
</protein>
<evidence type="ECO:0000313" key="5">
    <source>
        <dbReference type="Proteomes" id="UP000319619"/>
    </source>
</evidence>
<reference evidence="4 5" key="1">
    <citation type="submission" date="2017-06" db="EMBL/GenBank/DDBJ databases">
        <title>Novel microbial phyla capable of carbon fixation and sulfur reduction in deep-sea sediments.</title>
        <authorList>
            <person name="Huang J."/>
            <person name="Baker B."/>
            <person name="Wang Y."/>
        </authorList>
    </citation>
    <scope>NUCLEOTIDE SEQUENCE [LARGE SCALE GENOMIC DNA]</scope>
    <source>
        <strain evidence="4">B3_LCP</strain>
    </source>
</reference>
<proteinExistence type="predicted"/>
<gene>
    <name evidence="4" type="ORF">CEE37_02940</name>
</gene>
<feature type="domain" description="Bacterial surface antigen (D15)" evidence="3">
    <location>
        <begin position="46"/>
        <end position="266"/>
    </location>
</feature>
<evidence type="ECO:0000313" key="4">
    <source>
        <dbReference type="EMBL" id="TKJ41535.1"/>
    </source>
</evidence>
<name>A0A532V2X0_UNCL8</name>
<organism evidence="4 5">
    <name type="scientific">candidate division LCP-89 bacterium B3_LCP</name>
    <dbReference type="NCBI Taxonomy" id="2012998"/>
    <lineage>
        <taxon>Bacteria</taxon>
        <taxon>Pseudomonadati</taxon>
        <taxon>Bacteria division LCP-89</taxon>
    </lineage>
</organism>
<dbReference type="EMBL" id="NJBN01000002">
    <property type="protein sequence ID" value="TKJ41535.1"/>
    <property type="molecule type" value="Genomic_DNA"/>
</dbReference>
<accession>A0A532V2X0</accession>
<dbReference type="Gene3D" id="2.40.160.50">
    <property type="entry name" value="membrane protein fhac: a member of the omp85/tpsb transporter family"/>
    <property type="match status" value="1"/>
</dbReference>
<dbReference type="InterPro" id="IPR000184">
    <property type="entry name" value="Bac_surfAg_D15"/>
</dbReference>
<keyword evidence="2" id="KW-0472">Membrane</keyword>
<evidence type="ECO:0000256" key="2">
    <source>
        <dbReference type="ARBA" id="ARBA00023136"/>
    </source>
</evidence>
<evidence type="ECO:0000259" key="3">
    <source>
        <dbReference type="Pfam" id="PF01103"/>
    </source>
</evidence>
<comment type="subcellular location">
    <subcellularLocation>
        <location evidence="1">Membrane</location>
    </subcellularLocation>
</comment>
<evidence type="ECO:0000256" key="1">
    <source>
        <dbReference type="ARBA" id="ARBA00004370"/>
    </source>
</evidence>
<dbReference type="Pfam" id="PF01103">
    <property type="entry name" value="Omp85"/>
    <property type="match status" value="1"/>
</dbReference>
<comment type="caution">
    <text evidence="4">The sequence shown here is derived from an EMBL/GenBank/DDBJ whole genome shotgun (WGS) entry which is preliminary data.</text>
</comment>